<accession>A0ABD6CTT9</accession>
<gene>
    <name evidence="3" type="ORF">ACFSBJ_01990</name>
</gene>
<feature type="compositionally biased region" description="Pro residues" evidence="1">
    <location>
        <begin position="238"/>
        <end position="252"/>
    </location>
</feature>
<evidence type="ECO:0008006" key="5">
    <source>
        <dbReference type="Google" id="ProtNLM"/>
    </source>
</evidence>
<dbReference type="AlphaFoldDB" id="A0ABD6CTT9"/>
<evidence type="ECO:0000256" key="1">
    <source>
        <dbReference type="SAM" id="MobiDB-lite"/>
    </source>
</evidence>
<proteinExistence type="predicted"/>
<evidence type="ECO:0000256" key="2">
    <source>
        <dbReference type="SAM" id="Phobius"/>
    </source>
</evidence>
<keyword evidence="2" id="KW-0812">Transmembrane</keyword>
<protein>
    <recommendedName>
        <fullName evidence="5">PGF-CTERM sorting domain-containing protein</fullName>
    </recommendedName>
</protein>
<dbReference type="EMBL" id="JBHUDL010000004">
    <property type="protein sequence ID" value="MFD1632524.1"/>
    <property type="molecule type" value="Genomic_DNA"/>
</dbReference>
<keyword evidence="4" id="KW-1185">Reference proteome</keyword>
<feature type="compositionally biased region" description="Low complexity" evidence="1">
    <location>
        <begin position="253"/>
        <end position="266"/>
    </location>
</feature>
<sequence length="294" mass="30323">MRWDVEWVIVGTLLVGLLVGVAAPTAVALSEPRSEPADTRPPVRVYVGETLDISSAQLTGEGTVGTNETTFVAVGGGQSVTVDPASADFGGVQPGAYYASSDEDVRADIQVVRPRIAGLEVRGSEQQIVTDGSVDPENLRRMHVRVQFNFDDADRADVTVRGPLGDEVGNESIVTSGERVVVELGEPTPGTYTVAVAGSELVNGNRTATVRVSGATPTPTATPTPEPTATPTQSPTTTPTPTPTTTPTPSVTPTPTGTATPTTTAAPVTPGVGDGFGLIAALLALLIVALRRRY</sequence>
<dbReference type="RefSeq" id="WP_256406180.1">
    <property type="nucleotide sequence ID" value="NZ_CP187151.1"/>
</dbReference>
<keyword evidence="2" id="KW-0472">Membrane</keyword>
<feature type="region of interest" description="Disordered" evidence="1">
    <location>
        <begin position="208"/>
        <end position="266"/>
    </location>
</feature>
<name>A0ABD6CTT9_9EURY</name>
<dbReference type="Proteomes" id="UP001597075">
    <property type="component" value="Unassembled WGS sequence"/>
</dbReference>
<evidence type="ECO:0000313" key="4">
    <source>
        <dbReference type="Proteomes" id="UP001597075"/>
    </source>
</evidence>
<organism evidence="3 4">
    <name type="scientific">Haloplanus ruber</name>
    <dbReference type="NCBI Taxonomy" id="869892"/>
    <lineage>
        <taxon>Archaea</taxon>
        <taxon>Methanobacteriati</taxon>
        <taxon>Methanobacteriota</taxon>
        <taxon>Stenosarchaea group</taxon>
        <taxon>Halobacteria</taxon>
        <taxon>Halobacteriales</taxon>
        <taxon>Haloferacaceae</taxon>
        <taxon>Haloplanus</taxon>
    </lineage>
</organism>
<keyword evidence="2" id="KW-1133">Transmembrane helix</keyword>
<comment type="caution">
    <text evidence="3">The sequence shown here is derived from an EMBL/GenBank/DDBJ whole genome shotgun (WGS) entry which is preliminary data.</text>
</comment>
<reference evidence="3 4" key="1">
    <citation type="journal article" date="2019" name="Int. J. Syst. Evol. Microbiol.">
        <title>The Global Catalogue of Microorganisms (GCM) 10K type strain sequencing project: providing services to taxonomists for standard genome sequencing and annotation.</title>
        <authorList>
            <consortium name="The Broad Institute Genomics Platform"/>
            <consortium name="The Broad Institute Genome Sequencing Center for Infectious Disease"/>
            <person name="Wu L."/>
            <person name="Ma J."/>
        </authorList>
    </citation>
    <scope>NUCLEOTIDE SEQUENCE [LARGE SCALE GENOMIC DNA]</scope>
    <source>
        <strain evidence="3 4">CGMCC 1.10594</strain>
    </source>
</reference>
<feature type="transmembrane region" description="Helical" evidence="2">
    <location>
        <begin position="271"/>
        <end position="290"/>
    </location>
</feature>
<evidence type="ECO:0000313" key="3">
    <source>
        <dbReference type="EMBL" id="MFD1632524.1"/>
    </source>
</evidence>